<accession>A0A840EUV6</accession>
<proteinExistence type="predicted"/>
<dbReference type="SUPFAM" id="SSF54593">
    <property type="entry name" value="Glyoxalase/Bleomycin resistance protein/Dihydroxybiphenyl dioxygenase"/>
    <property type="match status" value="2"/>
</dbReference>
<evidence type="ECO:0000313" key="2">
    <source>
        <dbReference type="Proteomes" id="UP000551501"/>
    </source>
</evidence>
<protein>
    <submittedName>
        <fullName evidence="1">Putative lactoylglutathione lyase</fullName>
    </submittedName>
</protein>
<dbReference type="RefSeq" id="WP_183369347.1">
    <property type="nucleotide sequence ID" value="NZ_BAABHL010000105.1"/>
</dbReference>
<keyword evidence="1" id="KW-0456">Lyase</keyword>
<keyword evidence="2" id="KW-1185">Reference proteome</keyword>
<dbReference type="Proteomes" id="UP000551501">
    <property type="component" value="Unassembled WGS sequence"/>
</dbReference>
<dbReference type="GO" id="GO:0016829">
    <property type="term" value="F:lyase activity"/>
    <property type="evidence" value="ECO:0007669"/>
    <property type="project" value="UniProtKB-KW"/>
</dbReference>
<dbReference type="EMBL" id="JACIFP010000001">
    <property type="protein sequence ID" value="MBB4134134.1"/>
    <property type="molecule type" value="Genomic_DNA"/>
</dbReference>
<name>A0A840EUV6_9ACTN</name>
<sequence length="197" mass="20803">MTTITALIIEADDPDDAEKFYAATAFDIDIPVRVERSAEPTDGFRGFTFSIVAPRPAAVDALIDRARSAGATVLKPGKKSLWGYGGAVQAPDGSVWTFASGKKDSGTSAGEIDRFVVQLGPSDVKASKAFYTARGFDVAKSYGSKYVEFDAGPVTLALTKQANLSKVTGMSAGTGSHRVRFACDTAAFTDPDGFVWI</sequence>
<dbReference type="InterPro" id="IPR029068">
    <property type="entry name" value="Glyas_Bleomycin-R_OHBP_Dase"/>
</dbReference>
<gene>
    <name evidence="1" type="ORF">BKA16_000686</name>
</gene>
<dbReference type="Gene3D" id="3.10.180.10">
    <property type="entry name" value="2,3-Dihydroxybiphenyl 1,2-Dioxygenase, domain 1"/>
    <property type="match status" value="2"/>
</dbReference>
<evidence type="ECO:0000313" key="1">
    <source>
        <dbReference type="EMBL" id="MBB4134134.1"/>
    </source>
</evidence>
<dbReference type="AlphaFoldDB" id="A0A840EUV6"/>
<organism evidence="1 2">
    <name type="scientific">Gordonia humi</name>
    <dbReference type="NCBI Taxonomy" id="686429"/>
    <lineage>
        <taxon>Bacteria</taxon>
        <taxon>Bacillati</taxon>
        <taxon>Actinomycetota</taxon>
        <taxon>Actinomycetes</taxon>
        <taxon>Mycobacteriales</taxon>
        <taxon>Gordoniaceae</taxon>
        <taxon>Gordonia</taxon>
    </lineage>
</organism>
<comment type="caution">
    <text evidence="1">The sequence shown here is derived from an EMBL/GenBank/DDBJ whole genome shotgun (WGS) entry which is preliminary data.</text>
</comment>
<dbReference type="PANTHER" id="PTHR36503">
    <property type="entry name" value="BLR2520 PROTEIN"/>
    <property type="match status" value="1"/>
</dbReference>
<dbReference type="PANTHER" id="PTHR36503:SF1">
    <property type="entry name" value="BLR2520 PROTEIN"/>
    <property type="match status" value="1"/>
</dbReference>
<reference evidence="1 2" key="1">
    <citation type="submission" date="2020-08" db="EMBL/GenBank/DDBJ databases">
        <title>Sequencing the genomes of 1000 actinobacteria strains.</title>
        <authorList>
            <person name="Klenk H.-P."/>
        </authorList>
    </citation>
    <scope>NUCLEOTIDE SEQUENCE [LARGE SCALE GENOMIC DNA]</scope>
    <source>
        <strain evidence="1 2">DSM 45298</strain>
    </source>
</reference>